<evidence type="ECO:0000313" key="6">
    <source>
        <dbReference type="EMBL" id="MFI5674407.1"/>
    </source>
</evidence>
<evidence type="ECO:0000256" key="2">
    <source>
        <dbReference type="ARBA" id="ARBA00023125"/>
    </source>
</evidence>
<evidence type="ECO:0000256" key="3">
    <source>
        <dbReference type="ARBA" id="ARBA00023163"/>
    </source>
</evidence>
<dbReference type="Pfam" id="PF12802">
    <property type="entry name" value="MarR_2"/>
    <property type="match status" value="1"/>
</dbReference>
<gene>
    <name evidence="6" type="ORF">ACIA8P_07015</name>
</gene>
<dbReference type="PANTHER" id="PTHR42756:SF1">
    <property type="entry name" value="TRANSCRIPTIONAL REPRESSOR OF EMRAB OPERON"/>
    <property type="match status" value="1"/>
</dbReference>
<dbReference type="PROSITE" id="PS50995">
    <property type="entry name" value="HTH_MARR_2"/>
    <property type="match status" value="1"/>
</dbReference>
<dbReference type="Gene3D" id="1.10.10.10">
    <property type="entry name" value="Winged helix-like DNA-binding domain superfamily/Winged helix DNA-binding domain"/>
    <property type="match status" value="1"/>
</dbReference>
<evidence type="ECO:0000259" key="5">
    <source>
        <dbReference type="PROSITE" id="PS50995"/>
    </source>
</evidence>
<dbReference type="SMART" id="SM00347">
    <property type="entry name" value="HTH_MARR"/>
    <property type="match status" value="1"/>
</dbReference>
<keyword evidence="7" id="KW-1185">Reference proteome</keyword>
<dbReference type="EMBL" id="JBITDC010000002">
    <property type="protein sequence ID" value="MFI5674407.1"/>
    <property type="molecule type" value="Genomic_DNA"/>
</dbReference>
<dbReference type="InterPro" id="IPR036390">
    <property type="entry name" value="WH_DNA-bd_sf"/>
</dbReference>
<feature type="domain" description="HTH marR-type" evidence="5">
    <location>
        <begin position="36"/>
        <end position="168"/>
    </location>
</feature>
<dbReference type="Proteomes" id="UP001612415">
    <property type="component" value="Unassembled WGS sequence"/>
</dbReference>
<dbReference type="RefSeq" id="WP_398655337.1">
    <property type="nucleotide sequence ID" value="NZ_JBITDC010000002.1"/>
</dbReference>
<feature type="region of interest" description="Disordered" evidence="4">
    <location>
        <begin position="1"/>
        <end position="36"/>
    </location>
</feature>
<dbReference type="PROSITE" id="PS01117">
    <property type="entry name" value="HTH_MARR_1"/>
    <property type="match status" value="1"/>
</dbReference>
<dbReference type="InterPro" id="IPR000835">
    <property type="entry name" value="HTH_MarR-typ"/>
</dbReference>
<keyword evidence="1" id="KW-0805">Transcription regulation</keyword>
<dbReference type="SUPFAM" id="SSF46785">
    <property type="entry name" value="Winged helix' DNA-binding domain"/>
    <property type="match status" value="1"/>
</dbReference>
<proteinExistence type="predicted"/>
<accession>A0ABW7XWD1</accession>
<dbReference type="InterPro" id="IPR036388">
    <property type="entry name" value="WH-like_DNA-bd_sf"/>
</dbReference>
<dbReference type="InterPro" id="IPR023187">
    <property type="entry name" value="Tscrpt_reg_MarR-type_CS"/>
</dbReference>
<feature type="compositionally biased region" description="Pro residues" evidence="4">
    <location>
        <begin position="10"/>
        <end position="20"/>
    </location>
</feature>
<evidence type="ECO:0000313" key="7">
    <source>
        <dbReference type="Proteomes" id="UP001612415"/>
    </source>
</evidence>
<evidence type="ECO:0000256" key="4">
    <source>
        <dbReference type="SAM" id="MobiDB-lite"/>
    </source>
</evidence>
<dbReference type="PANTHER" id="PTHR42756">
    <property type="entry name" value="TRANSCRIPTIONAL REGULATOR, MARR"/>
    <property type="match status" value="1"/>
</dbReference>
<keyword evidence="3" id="KW-0804">Transcription</keyword>
<reference evidence="6 7" key="1">
    <citation type="submission" date="2024-10" db="EMBL/GenBank/DDBJ databases">
        <title>The Natural Products Discovery Center: Release of the First 8490 Sequenced Strains for Exploring Actinobacteria Biosynthetic Diversity.</title>
        <authorList>
            <person name="Kalkreuter E."/>
            <person name="Kautsar S.A."/>
            <person name="Yang D."/>
            <person name="Bader C.D."/>
            <person name="Teijaro C.N."/>
            <person name="Fluegel L."/>
            <person name="Davis C.M."/>
            <person name="Simpson J.R."/>
            <person name="Lauterbach L."/>
            <person name="Steele A.D."/>
            <person name="Gui C."/>
            <person name="Meng S."/>
            <person name="Li G."/>
            <person name="Viehrig K."/>
            <person name="Ye F."/>
            <person name="Su P."/>
            <person name="Kiefer A.F."/>
            <person name="Nichols A."/>
            <person name="Cepeda A.J."/>
            <person name="Yan W."/>
            <person name="Fan B."/>
            <person name="Jiang Y."/>
            <person name="Adhikari A."/>
            <person name="Zheng C.-J."/>
            <person name="Schuster L."/>
            <person name="Cowan T.M."/>
            <person name="Smanski M.J."/>
            <person name="Chevrette M.G."/>
            <person name="De Carvalho L.P.S."/>
            <person name="Shen B."/>
        </authorList>
    </citation>
    <scope>NUCLEOTIDE SEQUENCE [LARGE SCALE GENOMIC DNA]</scope>
    <source>
        <strain evidence="6 7">NPDC051599</strain>
    </source>
</reference>
<sequence length="176" mass="19471">MAEAADRDPTPSPAPDPTAGPTPGAEFDPDPEGHKGPLTIYLVKQLELAIRSFMDEALRPYGLTTFQYTALTVLQHRGGLSSAQLARRSFVRPQTMHEIVRSLEERGLIERAHTPGNRRVMEARLTREGEELLAACAPAVQKLEDRLLLDMPEKRRSAFRQGLEDGLASLTGRHHG</sequence>
<name>A0ABW7XWD1_STRCE</name>
<keyword evidence="2" id="KW-0238">DNA-binding</keyword>
<organism evidence="6 7">
    <name type="scientific">Streptomyces cellulosae</name>
    <dbReference type="NCBI Taxonomy" id="1968"/>
    <lineage>
        <taxon>Bacteria</taxon>
        <taxon>Bacillati</taxon>
        <taxon>Actinomycetota</taxon>
        <taxon>Actinomycetes</taxon>
        <taxon>Kitasatosporales</taxon>
        <taxon>Streptomycetaceae</taxon>
        <taxon>Streptomyces</taxon>
    </lineage>
</organism>
<comment type="caution">
    <text evidence="6">The sequence shown here is derived from an EMBL/GenBank/DDBJ whole genome shotgun (WGS) entry which is preliminary data.</text>
</comment>
<evidence type="ECO:0000256" key="1">
    <source>
        <dbReference type="ARBA" id="ARBA00023015"/>
    </source>
</evidence>
<protein>
    <submittedName>
        <fullName evidence="6">MarR family transcriptional regulator</fullName>
    </submittedName>
</protein>